<sequence>MTRLSSRKIPTARIETHVLERPALGAATRRMLLVHGNVSSGAFFRDLLEALPADIHAAAPDLRGYGGSEAAPVDATRGLRDWSDDLVALLDALGWADAHLLGWSLGGGVVMNLAVDHPKRVRSVTLVAPISPFGFGGTREANGTPNSPDFAGSGGGTVNAGFVAAVAAGDRSDAPGSPRDVLRKFYVNPQRFQPTPEQEEAWLSAMLTTRTGDDHYPGDFTPSPHWPHVAPGTRGVANAFSPRYTNLSAFADLRPPPPVLWVRGDADVIVGDSSLFDLAQLGALGVVPGWPGPDSCPPQPMLKQLRALLERGQANGGSYREVVLPDVGHAPFLEAPEAFLAALIEHLSEERQP</sequence>
<dbReference type="PANTHER" id="PTHR43798:SF31">
    <property type="entry name" value="AB HYDROLASE SUPERFAMILY PROTEIN YCLE"/>
    <property type="match status" value="1"/>
</dbReference>
<keyword evidence="4" id="KW-1185">Reference proteome</keyword>
<dbReference type="EMBL" id="CP000359">
    <property type="protein sequence ID" value="ABF45105.1"/>
    <property type="molecule type" value="Genomic_DNA"/>
</dbReference>
<dbReference type="GO" id="GO:0016020">
    <property type="term" value="C:membrane"/>
    <property type="evidence" value="ECO:0007669"/>
    <property type="project" value="TreeGrafter"/>
</dbReference>
<organism evidence="3 4">
    <name type="scientific">Deinococcus geothermalis (strain DSM 11300 / CIP 105573 / AG-3a)</name>
    <dbReference type="NCBI Taxonomy" id="319795"/>
    <lineage>
        <taxon>Bacteria</taxon>
        <taxon>Thermotogati</taxon>
        <taxon>Deinococcota</taxon>
        <taxon>Deinococci</taxon>
        <taxon>Deinococcales</taxon>
        <taxon>Deinococcaceae</taxon>
        <taxon>Deinococcus</taxon>
    </lineage>
</organism>
<accession>Q1J079</accession>
<dbReference type="InterPro" id="IPR050266">
    <property type="entry name" value="AB_hydrolase_sf"/>
</dbReference>
<dbReference type="SUPFAM" id="SSF53474">
    <property type="entry name" value="alpha/beta-Hydrolases"/>
    <property type="match status" value="1"/>
</dbReference>
<dbReference type="STRING" id="319795.Dgeo_0803"/>
<dbReference type="InterPro" id="IPR029058">
    <property type="entry name" value="AB_hydrolase_fold"/>
</dbReference>
<dbReference type="PANTHER" id="PTHR43798">
    <property type="entry name" value="MONOACYLGLYCEROL LIPASE"/>
    <property type="match status" value="1"/>
</dbReference>
<dbReference type="KEGG" id="dge:Dgeo_0803"/>
<dbReference type="Pfam" id="PF00561">
    <property type="entry name" value="Abhydrolase_1"/>
    <property type="match status" value="1"/>
</dbReference>
<dbReference type="InterPro" id="IPR000073">
    <property type="entry name" value="AB_hydrolase_1"/>
</dbReference>
<dbReference type="PRINTS" id="PR00111">
    <property type="entry name" value="ABHYDROLASE"/>
</dbReference>
<dbReference type="AlphaFoldDB" id="Q1J079"/>
<dbReference type="eggNOG" id="COG0596">
    <property type="taxonomic scope" value="Bacteria"/>
</dbReference>
<dbReference type="ESTHER" id="deigd-q1j079">
    <property type="family name" value="Epoxide_hydrolase"/>
</dbReference>
<dbReference type="Proteomes" id="UP000002431">
    <property type="component" value="Chromosome"/>
</dbReference>
<dbReference type="GO" id="GO:0016787">
    <property type="term" value="F:hydrolase activity"/>
    <property type="evidence" value="ECO:0007669"/>
    <property type="project" value="UniProtKB-KW"/>
</dbReference>
<evidence type="ECO:0000313" key="3">
    <source>
        <dbReference type="EMBL" id="ABF45105.1"/>
    </source>
</evidence>
<feature type="domain" description="AB hydrolase-1" evidence="2">
    <location>
        <begin position="31"/>
        <end position="138"/>
    </location>
</feature>
<dbReference type="Gene3D" id="3.40.50.1820">
    <property type="entry name" value="alpha/beta hydrolase"/>
    <property type="match status" value="1"/>
</dbReference>
<dbReference type="RefSeq" id="WP_011529946.1">
    <property type="nucleotide sequence ID" value="NC_008025.1"/>
</dbReference>
<reference evidence="3" key="1">
    <citation type="submission" date="2006-04" db="EMBL/GenBank/DDBJ databases">
        <title>Complete sequence of chromosome of Deinococcus geothermalis DSM 11300.</title>
        <authorList>
            <consortium name="US DOE Joint Genome Institute"/>
            <person name="Copeland A."/>
            <person name="Lucas S."/>
            <person name="Lapidus A."/>
            <person name="Barry K."/>
            <person name="Detter J.C."/>
            <person name="Glavina del Rio T."/>
            <person name="Hammon N."/>
            <person name="Israni S."/>
            <person name="Dalin E."/>
            <person name="Tice H."/>
            <person name="Pitluck S."/>
            <person name="Brettin T."/>
            <person name="Bruce D."/>
            <person name="Han C."/>
            <person name="Tapia R."/>
            <person name="Saunders E."/>
            <person name="Gilna P."/>
            <person name="Schmutz J."/>
            <person name="Larimer F."/>
            <person name="Land M."/>
            <person name="Hauser L."/>
            <person name="Kyrpides N."/>
            <person name="Kim E."/>
            <person name="Daly M.J."/>
            <person name="Fredrickson J.K."/>
            <person name="Makarova K.S."/>
            <person name="Gaidamakova E.K."/>
            <person name="Zhai M."/>
            <person name="Richardson P."/>
        </authorList>
    </citation>
    <scope>NUCLEOTIDE SEQUENCE</scope>
    <source>
        <strain evidence="3">DSM 11300</strain>
    </source>
</reference>
<proteinExistence type="predicted"/>
<evidence type="ECO:0000256" key="1">
    <source>
        <dbReference type="ARBA" id="ARBA00022801"/>
    </source>
</evidence>
<evidence type="ECO:0000313" key="4">
    <source>
        <dbReference type="Proteomes" id="UP000002431"/>
    </source>
</evidence>
<gene>
    <name evidence="3" type="ordered locus">Dgeo_0803</name>
</gene>
<protein>
    <submittedName>
        <fullName evidence="3">Alpha/beta hydrolase fold protein</fullName>
    </submittedName>
</protein>
<name>Q1J079_DEIGD</name>
<dbReference type="HOGENOM" id="CLU_808713_0_0_0"/>
<evidence type="ECO:0000259" key="2">
    <source>
        <dbReference type="Pfam" id="PF00561"/>
    </source>
</evidence>
<keyword evidence="1 3" id="KW-0378">Hydrolase</keyword>